<dbReference type="Gene3D" id="1.20.1250.20">
    <property type="entry name" value="MFS general substrate transporter like domains"/>
    <property type="match status" value="1"/>
</dbReference>
<proteinExistence type="predicted"/>
<dbReference type="InterPro" id="IPR036259">
    <property type="entry name" value="MFS_trans_sf"/>
</dbReference>
<dbReference type="Pfam" id="PF07690">
    <property type="entry name" value="MFS_1"/>
    <property type="match status" value="1"/>
</dbReference>
<dbReference type="EMBL" id="MU007065">
    <property type="protein sequence ID" value="KAF2426263.1"/>
    <property type="molecule type" value="Genomic_DNA"/>
</dbReference>
<evidence type="ECO:0000256" key="3">
    <source>
        <dbReference type="ARBA" id="ARBA00022989"/>
    </source>
</evidence>
<name>A0A9P4TVK2_9PEZI</name>
<dbReference type="PRINTS" id="PR01035">
    <property type="entry name" value="TCRTETA"/>
</dbReference>
<dbReference type="PANTHER" id="PTHR23501:SF59">
    <property type="entry name" value="MAJOR FACILITATOR SUPERFAMILY (MFS) PROFILE DOMAIN-CONTAINING PROTEIN-RELATED"/>
    <property type="match status" value="1"/>
</dbReference>
<feature type="transmembrane region" description="Helical" evidence="5">
    <location>
        <begin position="552"/>
        <end position="569"/>
    </location>
</feature>
<dbReference type="AlphaFoldDB" id="A0A9P4TVK2"/>
<feature type="transmembrane region" description="Helical" evidence="5">
    <location>
        <begin position="204"/>
        <end position="227"/>
    </location>
</feature>
<gene>
    <name evidence="7" type="ORF">EJ08DRAFT_736444</name>
</gene>
<feature type="transmembrane region" description="Helical" evidence="5">
    <location>
        <begin position="343"/>
        <end position="363"/>
    </location>
</feature>
<feature type="transmembrane region" description="Helical" evidence="5">
    <location>
        <begin position="171"/>
        <end position="192"/>
    </location>
</feature>
<keyword evidence="2 5" id="KW-0812">Transmembrane</keyword>
<feature type="transmembrane region" description="Helical" evidence="5">
    <location>
        <begin position="473"/>
        <end position="496"/>
    </location>
</feature>
<dbReference type="GO" id="GO:0022857">
    <property type="term" value="F:transmembrane transporter activity"/>
    <property type="evidence" value="ECO:0007669"/>
    <property type="project" value="InterPro"/>
</dbReference>
<dbReference type="InterPro" id="IPR020846">
    <property type="entry name" value="MFS_dom"/>
</dbReference>
<feature type="transmembrane region" description="Helical" evidence="5">
    <location>
        <begin position="305"/>
        <end position="322"/>
    </location>
</feature>
<organism evidence="7 8">
    <name type="scientific">Tothia fuscella</name>
    <dbReference type="NCBI Taxonomy" id="1048955"/>
    <lineage>
        <taxon>Eukaryota</taxon>
        <taxon>Fungi</taxon>
        <taxon>Dikarya</taxon>
        <taxon>Ascomycota</taxon>
        <taxon>Pezizomycotina</taxon>
        <taxon>Dothideomycetes</taxon>
        <taxon>Pleosporomycetidae</taxon>
        <taxon>Venturiales</taxon>
        <taxon>Cylindrosympodiaceae</taxon>
        <taxon>Tothia</taxon>
    </lineage>
</organism>
<keyword evidence="3 5" id="KW-1133">Transmembrane helix</keyword>
<feature type="transmembrane region" description="Helical" evidence="5">
    <location>
        <begin position="234"/>
        <end position="254"/>
    </location>
</feature>
<evidence type="ECO:0000256" key="4">
    <source>
        <dbReference type="ARBA" id="ARBA00023136"/>
    </source>
</evidence>
<dbReference type="InterPro" id="IPR011701">
    <property type="entry name" value="MFS"/>
</dbReference>
<evidence type="ECO:0000313" key="7">
    <source>
        <dbReference type="EMBL" id="KAF2426263.1"/>
    </source>
</evidence>
<feature type="transmembrane region" description="Helical" evidence="5">
    <location>
        <begin position="118"/>
        <end position="140"/>
    </location>
</feature>
<evidence type="ECO:0000256" key="5">
    <source>
        <dbReference type="SAM" id="Phobius"/>
    </source>
</evidence>
<dbReference type="PANTHER" id="PTHR23501">
    <property type="entry name" value="MAJOR FACILITATOR SUPERFAMILY"/>
    <property type="match status" value="1"/>
</dbReference>
<sequence>MTFRNERGSFYYEHPIFGTRKVNARSDLQKNLELLPLPRQDGRQDYNTSKRDAVIITSKEFQIFAQDQPIVPSAPAPGWRFHAAFGCLCLVNLVCALDATSLAIVAEKLHANAIKASWWGTSFLLTATVFQPTFAALSHAFGRKPLLLVALVFFTADAIIAALANNSTTMLVGRSIQGVGGGGISALTYVIVTDLVTLKDRGKWFGLISMMWAFGSVAGPVIGGALAEKASWRWIFWLNMPFCVLGFITIPVFLKMAPVKGGLQDKIVRIDWIGVARFFSSARSLRFSCPLTWGGLMFPWSYRKTLLPMGIGIVGLLAFMLWSCTVSSEPILRGSMFKSPTALVSYFGSVVHGMFLWSALYYMPLYFEGAKGFTPIEAGIGLFSWRFTTGPSAVNVGIVVAKTGKYRWAIWSGWVLTATGIGLMSLFKADTRTWETWEWVFLSLVSGIGLGILYPAMSIAIQASASNADLPSAAALYCFFRNFGQMLGVAVGGAIFQNKVKYNMSGYADLADKAVEYSKDAAALVEVIRKMPPELVEVKHEINTSYVDSLRFLWLVMCAFAVLALVVGTHTKEISLEKELETEQGWQGNARSEERVDTNLKEQSRVVSTPPARSVSIYGGI</sequence>
<feature type="transmembrane region" description="Helical" evidence="5">
    <location>
        <begin position="146"/>
        <end position="164"/>
    </location>
</feature>
<dbReference type="SUPFAM" id="SSF103473">
    <property type="entry name" value="MFS general substrate transporter"/>
    <property type="match status" value="1"/>
</dbReference>
<keyword evidence="4 5" id="KW-0472">Membrane</keyword>
<feature type="domain" description="Major facilitator superfamily (MFS) profile" evidence="6">
    <location>
        <begin position="53"/>
        <end position="576"/>
    </location>
</feature>
<evidence type="ECO:0000259" key="6">
    <source>
        <dbReference type="PROSITE" id="PS50850"/>
    </source>
</evidence>
<dbReference type="PROSITE" id="PS50850">
    <property type="entry name" value="MFS"/>
    <property type="match status" value="1"/>
</dbReference>
<dbReference type="GO" id="GO:0005886">
    <property type="term" value="C:plasma membrane"/>
    <property type="evidence" value="ECO:0007669"/>
    <property type="project" value="TreeGrafter"/>
</dbReference>
<comment type="caution">
    <text evidence="7">The sequence shown here is derived from an EMBL/GenBank/DDBJ whole genome shotgun (WGS) entry which is preliminary data.</text>
</comment>
<evidence type="ECO:0000313" key="8">
    <source>
        <dbReference type="Proteomes" id="UP000800235"/>
    </source>
</evidence>
<comment type="subcellular location">
    <subcellularLocation>
        <location evidence="1">Membrane</location>
        <topology evidence="1">Multi-pass membrane protein</topology>
    </subcellularLocation>
</comment>
<accession>A0A9P4TVK2</accession>
<feature type="transmembrane region" description="Helical" evidence="5">
    <location>
        <begin position="408"/>
        <end position="427"/>
    </location>
</feature>
<evidence type="ECO:0000256" key="2">
    <source>
        <dbReference type="ARBA" id="ARBA00022692"/>
    </source>
</evidence>
<keyword evidence="8" id="KW-1185">Reference proteome</keyword>
<dbReference type="Gene3D" id="1.20.1720.10">
    <property type="entry name" value="Multidrug resistance protein D"/>
    <property type="match status" value="1"/>
</dbReference>
<dbReference type="OrthoDB" id="2351791at2759"/>
<dbReference type="Proteomes" id="UP000800235">
    <property type="component" value="Unassembled WGS sequence"/>
</dbReference>
<evidence type="ECO:0000256" key="1">
    <source>
        <dbReference type="ARBA" id="ARBA00004141"/>
    </source>
</evidence>
<protein>
    <submittedName>
        <fullName evidence="7">MFS general substrate transporter</fullName>
    </submittedName>
</protein>
<reference evidence="7" key="1">
    <citation type="journal article" date="2020" name="Stud. Mycol.">
        <title>101 Dothideomycetes genomes: a test case for predicting lifestyles and emergence of pathogens.</title>
        <authorList>
            <person name="Haridas S."/>
            <person name="Albert R."/>
            <person name="Binder M."/>
            <person name="Bloem J."/>
            <person name="Labutti K."/>
            <person name="Salamov A."/>
            <person name="Andreopoulos B."/>
            <person name="Baker S."/>
            <person name="Barry K."/>
            <person name="Bills G."/>
            <person name="Bluhm B."/>
            <person name="Cannon C."/>
            <person name="Castanera R."/>
            <person name="Culley D."/>
            <person name="Daum C."/>
            <person name="Ezra D."/>
            <person name="Gonzalez J."/>
            <person name="Henrissat B."/>
            <person name="Kuo A."/>
            <person name="Liang C."/>
            <person name="Lipzen A."/>
            <person name="Lutzoni F."/>
            <person name="Magnuson J."/>
            <person name="Mondo S."/>
            <person name="Nolan M."/>
            <person name="Ohm R."/>
            <person name="Pangilinan J."/>
            <person name="Park H.-J."/>
            <person name="Ramirez L."/>
            <person name="Alfaro M."/>
            <person name="Sun H."/>
            <person name="Tritt A."/>
            <person name="Yoshinaga Y."/>
            <person name="Zwiers L.-H."/>
            <person name="Turgeon B."/>
            <person name="Goodwin S."/>
            <person name="Spatafora J."/>
            <person name="Crous P."/>
            <person name="Grigoriev I."/>
        </authorList>
    </citation>
    <scope>NUCLEOTIDE SEQUENCE</scope>
    <source>
        <strain evidence="7">CBS 130266</strain>
    </source>
</reference>
<dbReference type="InterPro" id="IPR001958">
    <property type="entry name" value="Tet-R_TetA/multi-R_MdtG-like"/>
</dbReference>
<feature type="transmembrane region" description="Helical" evidence="5">
    <location>
        <begin position="439"/>
        <end position="461"/>
    </location>
</feature>